<feature type="region of interest" description="Disordered" evidence="1">
    <location>
        <begin position="171"/>
        <end position="197"/>
    </location>
</feature>
<dbReference type="AlphaFoldDB" id="G1SWA9"/>
<dbReference type="HOGENOM" id="CLU_162771_0_0_1"/>
<dbReference type="InParanoid" id="G1SWA9"/>
<evidence type="ECO:0000313" key="3">
    <source>
        <dbReference type="Proteomes" id="UP000001811"/>
    </source>
</evidence>
<feature type="compositionally biased region" description="Polar residues" evidence="1">
    <location>
        <begin position="140"/>
        <end position="152"/>
    </location>
</feature>
<dbReference type="eggNOG" id="ENOG502RVJP">
    <property type="taxonomic scope" value="Eukaryota"/>
</dbReference>
<protein>
    <submittedName>
        <fullName evidence="2">Uncharacterized protein</fullName>
    </submittedName>
</protein>
<dbReference type="Proteomes" id="UP000001811">
    <property type="component" value="Chromosome 4"/>
</dbReference>
<proteinExistence type="predicted"/>
<dbReference type="GeneTree" id="ENSGT00390000014843"/>
<name>G1SWA9_RABIT</name>
<evidence type="ECO:0000313" key="2">
    <source>
        <dbReference type="Ensembl" id="ENSOCUP00000007764.3"/>
    </source>
</evidence>
<reference evidence="2" key="2">
    <citation type="submission" date="2025-08" db="UniProtKB">
        <authorList>
            <consortium name="Ensembl"/>
        </authorList>
    </citation>
    <scope>IDENTIFICATION</scope>
    <source>
        <strain evidence="2">Thorbecke</strain>
    </source>
</reference>
<dbReference type="InterPro" id="IPR031465">
    <property type="entry name" value="DUF4681"/>
</dbReference>
<reference evidence="2" key="3">
    <citation type="submission" date="2025-09" db="UniProtKB">
        <authorList>
            <consortium name="Ensembl"/>
        </authorList>
    </citation>
    <scope>IDENTIFICATION</scope>
    <source>
        <strain evidence="2">Thorbecke</strain>
    </source>
</reference>
<dbReference type="Pfam" id="PF15732">
    <property type="entry name" value="DUF4681"/>
    <property type="match status" value="1"/>
</dbReference>
<dbReference type="EMBL" id="AAGW02058845">
    <property type="status" value="NOT_ANNOTATED_CDS"/>
    <property type="molecule type" value="Genomic_DNA"/>
</dbReference>
<accession>G1SWA9</accession>
<organism evidence="2 3">
    <name type="scientific">Oryctolagus cuniculus</name>
    <name type="common">Rabbit</name>
    <dbReference type="NCBI Taxonomy" id="9986"/>
    <lineage>
        <taxon>Eukaryota</taxon>
        <taxon>Metazoa</taxon>
        <taxon>Chordata</taxon>
        <taxon>Craniata</taxon>
        <taxon>Vertebrata</taxon>
        <taxon>Euteleostomi</taxon>
        <taxon>Mammalia</taxon>
        <taxon>Eutheria</taxon>
        <taxon>Euarchontoglires</taxon>
        <taxon>Glires</taxon>
        <taxon>Lagomorpha</taxon>
        <taxon>Leporidae</taxon>
        <taxon>Oryctolagus</taxon>
    </lineage>
</organism>
<feature type="region of interest" description="Disordered" evidence="1">
    <location>
        <begin position="140"/>
        <end position="159"/>
    </location>
</feature>
<keyword evidence="3" id="KW-1185">Reference proteome</keyword>
<dbReference type="Ensembl" id="ENSOCUT00000008989.4">
    <property type="protein sequence ID" value="ENSOCUP00000007764.3"/>
    <property type="gene ID" value="ENSOCUG00000008989.4"/>
</dbReference>
<feature type="compositionally biased region" description="Polar residues" evidence="1">
    <location>
        <begin position="185"/>
        <end position="197"/>
    </location>
</feature>
<sequence>GHRVLKGQGQYGEQRTAVRWVLKRAKSSGEGVGKTVIWVAHSGPGAVPIFSSIISGFCPRTNGTACLPGSRTKDRNDVQPAEKFCTSRKLRLEITSIRETMRPQEKQVTITETLWDQVLTAFKDIQKELQEDARIRGMSSCSVTPASTTPRTGSIKPPDCGMTLQLRRSQFNTGEQPSAARAHRTQLSGQSTCYPGP</sequence>
<reference evidence="2 3" key="1">
    <citation type="journal article" date="2011" name="Nature">
        <title>A high-resolution map of human evolutionary constraint using 29 mammals.</title>
        <authorList>
            <person name="Lindblad-Toh K."/>
            <person name="Garber M."/>
            <person name="Zuk O."/>
            <person name="Lin M.F."/>
            <person name="Parker B.J."/>
            <person name="Washietl S."/>
            <person name="Kheradpour P."/>
            <person name="Ernst J."/>
            <person name="Jordan G."/>
            <person name="Mauceli E."/>
            <person name="Ward L.D."/>
            <person name="Lowe C.B."/>
            <person name="Holloway A.K."/>
            <person name="Clamp M."/>
            <person name="Gnerre S."/>
            <person name="Alfoldi J."/>
            <person name="Beal K."/>
            <person name="Chang J."/>
            <person name="Clawson H."/>
            <person name="Cuff J."/>
            <person name="Di Palma F."/>
            <person name="Fitzgerald S."/>
            <person name="Flicek P."/>
            <person name="Guttman M."/>
            <person name="Hubisz M.J."/>
            <person name="Jaffe D.B."/>
            <person name="Jungreis I."/>
            <person name="Kent W.J."/>
            <person name="Kostka D."/>
            <person name="Lara M."/>
            <person name="Martins A.L."/>
            <person name="Massingham T."/>
            <person name="Moltke I."/>
            <person name="Raney B.J."/>
            <person name="Rasmussen M.D."/>
            <person name="Robinson J."/>
            <person name="Stark A."/>
            <person name="Vilella A.J."/>
            <person name="Wen J."/>
            <person name="Xie X."/>
            <person name="Zody M.C."/>
            <person name="Baldwin J."/>
            <person name="Bloom T."/>
            <person name="Chin C.W."/>
            <person name="Heiman D."/>
            <person name="Nicol R."/>
            <person name="Nusbaum C."/>
            <person name="Young S."/>
            <person name="Wilkinson J."/>
            <person name="Worley K.C."/>
            <person name="Kovar C.L."/>
            <person name="Muzny D.M."/>
            <person name="Gibbs R.A."/>
            <person name="Cree A."/>
            <person name="Dihn H.H."/>
            <person name="Fowler G."/>
            <person name="Jhangiani S."/>
            <person name="Joshi V."/>
            <person name="Lee S."/>
            <person name="Lewis L.R."/>
            <person name="Nazareth L.V."/>
            <person name="Okwuonu G."/>
            <person name="Santibanez J."/>
            <person name="Warren W.C."/>
            <person name="Mardis E.R."/>
            <person name="Weinstock G.M."/>
            <person name="Wilson R.K."/>
            <person name="Delehaunty K."/>
            <person name="Dooling D."/>
            <person name="Fronik C."/>
            <person name="Fulton L."/>
            <person name="Fulton B."/>
            <person name="Graves T."/>
            <person name="Minx P."/>
            <person name="Sodergren E."/>
            <person name="Birney E."/>
            <person name="Margulies E.H."/>
            <person name="Herrero J."/>
            <person name="Green E.D."/>
            <person name="Haussler D."/>
            <person name="Siepel A."/>
            <person name="Goldman N."/>
            <person name="Pollard K.S."/>
            <person name="Pedersen J.S."/>
            <person name="Lander E.S."/>
            <person name="Kellis M."/>
        </authorList>
    </citation>
    <scope>NUCLEOTIDE SEQUENCE [LARGE SCALE GENOMIC DNA]</scope>
    <source>
        <strain evidence="2 3">Thorbecke inbred</strain>
    </source>
</reference>
<evidence type="ECO:0000256" key="1">
    <source>
        <dbReference type="SAM" id="MobiDB-lite"/>
    </source>
</evidence>
<dbReference type="Bgee" id="ENSOCUG00000008989">
    <property type="expression patterns" value="Expressed in testis and 6 other cell types or tissues"/>
</dbReference>